<evidence type="ECO:0000313" key="3">
    <source>
        <dbReference type="Proteomes" id="UP000033624"/>
    </source>
</evidence>
<dbReference type="InterPro" id="IPR007421">
    <property type="entry name" value="Schlafen_AlbA_2_dom"/>
</dbReference>
<name>A0AAE2EHQ8_MYCMY</name>
<comment type="caution">
    <text evidence="2">The sequence shown here is derived from an EMBL/GenBank/DDBJ whole genome shotgun (WGS) entry which is preliminary data.</text>
</comment>
<dbReference type="RefSeq" id="WP_011166235.1">
    <property type="nucleotide sequence ID" value="NZ_CP011260.1"/>
</dbReference>
<dbReference type="OMA" id="TETACAF"/>
<dbReference type="AlphaFoldDB" id="A0AAE2EHQ8"/>
<reference evidence="2 3" key="1">
    <citation type="submission" date="2015-02" db="EMBL/GenBank/DDBJ databases">
        <title>Mycoplasma mycoides subsp. mycoides strain:B237 Genome sequencing.</title>
        <authorList>
            <person name="Fischer A."/>
            <person name="Santana-Cruz I."/>
            <person name="Schieck E."/>
            <person name="Gourle H."/>
            <person name="Lambert M."/>
            <person name="Nadendla S."/>
            <person name="Miller R.A."/>
            <person name="Weber J."/>
            <person name="Bongcam-Rudloff E."/>
            <person name="Vashee S."/>
            <person name="Frey J."/>
            <person name="Jores J."/>
        </authorList>
    </citation>
    <scope>NUCLEOTIDE SEQUENCE [LARGE SCALE GENOMIC DNA]</scope>
    <source>
        <strain evidence="2 3">B237</strain>
    </source>
</reference>
<dbReference type="Proteomes" id="UP000033624">
    <property type="component" value="Unassembled WGS sequence"/>
</dbReference>
<organism evidence="2 3">
    <name type="scientific">Mycoplasma mycoides subsp. mycoides</name>
    <dbReference type="NCBI Taxonomy" id="2103"/>
    <lineage>
        <taxon>Bacteria</taxon>
        <taxon>Bacillati</taxon>
        <taxon>Mycoplasmatota</taxon>
        <taxon>Mollicutes</taxon>
        <taxon>Mycoplasmataceae</taxon>
        <taxon>Mycoplasma</taxon>
    </lineage>
</organism>
<gene>
    <name evidence="2" type="ORF">TS59_0024</name>
</gene>
<dbReference type="PANTHER" id="PTHR30595">
    <property type="entry name" value="GLPR-RELATED TRANSCRIPTIONAL REPRESSOR"/>
    <property type="match status" value="1"/>
</dbReference>
<sequence length="163" mass="19120">MFNRESEQVEFKKSAAELKEAVISLCAMLNKNGHGILYFGIKNDGTIVGQQIGKTTTTDIANEIKNHIKPNIHPNVVVLKQDDLNYISIEVNGAERPYSAYGKYYTRVDDQDQIIYNNELRKLFQTNEFTNLTWEKNNKVWRRWSWWKSFNKLCKKGIWSRKV</sequence>
<evidence type="ECO:0000313" key="2">
    <source>
        <dbReference type="EMBL" id="KJQ45926.1"/>
    </source>
</evidence>
<proteinExistence type="predicted"/>
<dbReference type="Gene3D" id="3.30.950.30">
    <property type="entry name" value="Schlafen, AAA domain"/>
    <property type="match status" value="1"/>
</dbReference>
<dbReference type="Pfam" id="PF04326">
    <property type="entry name" value="SLFN_AlbA_2"/>
    <property type="match status" value="1"/>
</dbReference>
<dbReference type="EMBL" id="LAEW01000001">
    <property type="protein sequence ID" value="KJQ45926.1"/>
    <property type="molecule type" value="Genomic_DNA"/>
</dbReference>
<feature type="domain" description="Schlafen AlbA-2" evidence="1">
    <location>
        <begin position="5"/>
        <end position="113"/>
    </location>
</feature>
<dbReference type="PANTHER" id="PTHR30595:SF6">
    <property type="entry name" value="SCHLAFEN ALBA-2 DOMAIN-CONTAINING PROTEIN"/>
    <property type="match status" value="1"/>
</dbReference>
<accession>A0AAE2EHQ8</accession>
<protein>
    <submittedName>
        <fullName evidence="2">Divergent AAA domain protein</fullName>
    </submittedName>
</protein>
<dbReference type="InterPro" id="IPR038461">
    <property type="entry name" value="Schlafen_AlbA_2_dom_sf"/>
</dbReference>
<evidence type="ECO:0000259" key="1">
    <source>
        <dbReference type="Pfam" id="PF04326"/>
    </source>
</evidence>